<feature type="binding site" evidence="7">
    <location>
        <position position="225"/>
    </location>
    <ligand>
        <name>S-adenosyl-L-methionine</name>
        <dbReference type="ChEBI" id="CHEBI:59789"/>
    </ligand>
</feature>
<dbReference type="PROSITE" id="PS01230">
    <property type="entry name" value="TRMA_1"/>
    <property type="match status" value="1"/>
</dbReference>
<feature type="active site" description="Proton acceptor" evidence="7">
    <location>
        <position position="360"/>
    </location>
</feature>
<dbReference type="InterPro" id="IPR029063">
    <property type="entry name" value="SAM-dependent_MTases_sf"/>
</dbReference>
<evidence type="ECO:0000313" key="8">
    <source>
        <dbReference type="EMBL" id="AMJ99648.1"/>
    </source>
</evidence>
<dbReference type="Proteomes" id="UP000063991">
    <property type="component" value="Chromosome"/>
</dbReference>
<feature type="binding site" evidence="7">
    <location>
        <position position="192"/>
    </location>
    <ligand>
        <name>S-adenosyl-L-methionine</name>
        <dbReference type="ChEBI" id="CHEBI:59789"/>
    </ligand>
</feature>
<dbReference type="NCBIfam" id="TIGR02143">
    <property type="entry name" value="trmA_only"/>
    <property type="match status" value="1"/>
</dbReference>
<feature type="binding site" evidence="7">
    <location>
        <position position="301"/>
    </location>
    <ligand>
        <name>S-adenosyl-L-methionine</name>
        <dbReference type="ChEBI" id="CHEBI:59789"/>
    </ligand>
</feature>
<comment type="catalytic activity">
    <reaction evidence="5 7">
        <text>uridine(341) in tmRNA + S-adenosyl-L-methionine = 5-methyluridine(341) in tmRNA + S-adenosyl-L-homocysteine + H(+)</text>
        <dbReference type="Rhea" id="RHEA:43612"/>
        <dbReference type="Rhea" id="RHEA-COMP:10630"/>
        <dbReference type="Rhea" id="RHEA-COMP:10631"/>
        <dbReference type="ChEBI" id="CHEBI:15378"/>
        <dbReference type="ChEBI" id="CHEBI:57856"/>
        <dbReference type="ChEBI" id="CHEBI:59789"/>
        <dbReference type="ChEBI" id="CHEBI:65315"/>
        <dbReference type="ChEBI" id="CHEBI:74447"/>
    </reaction>
</comment>
<dbReference type="GO" id="GO:0000049">
    <property type="term" value="F:tRNA binding"/>
    <property type="evidence" value="ECO:0007669"/>
    <property type="project" value="TreeGrafter"/>
</dbReference>
<name>A0A126Q5D8_ALTMA</name>
<protein>
    <recommendedName>
        <fullName evidence="7">tRNA/tmRNA (uracil-C(5))-methyltransferase</fullName>
        <ecNumber evidence="7">2.1.1.35</ecNumber>
    </recommendedName>
    <alternativeName>
        <fullName evidence="7">tRNA (uracil(54)-C(5))-methyltransferase</fullName>
    </alternativeName>
    <alternativeName>
        <fullName evidence="7">tRNA(m5U54)-methyltransferase</fullName>
        <shortName evidence="7">RUMT</shortName>
    </alternativeName>
    <alternativeName>
        <fullName evidence="7">tmRNA (uracil(341)-C(5))-methyltransferase</fullName>
    </alternativeName>
</protein>
<feature type="binding site" evidence="7">
    <location>
        <position position="241"/>
    </location>
    <ligand>
        <name>S-adenosyl-L-methionine</name>
        <dbReference type="ChEBI" id="CHEBI:59789"/>
    </ligand>
</feature>
<dbReference type="AlphaFoldDB" id="A0A126Q5D8"/>
<accession>A0A126Q5D8</accession>
<gene>
    <name evidence="7" type="primary">trmA</name>
    <name evidence="8" type="ORF">AVL55_16705</name>
</gene>
<dbReference type="InterPro" id="IPR010280">
    <property type="entry name" value="U5_MeTrfase_fam"/>
</dbReference>
<dbReference type="InterPro" id="IPR030390">
    <property type="entry name" value="MeTrfase_TrmA_AS"/>
</dbReference>
<evidence type="ECO:0000256" key="6">
    <source>
        <dbReference type="ARBA" id="ARBA00052788"/>
    </source>
</evidence>
<keyword evidence="1 7" id="KW-0489">Methyltransferase</keyword>
<dbReference type="PANTHER" id="PTHR47790">
    <property type="entry name" value="TRNA/TMRNA (URACIL-C(5))-METHYLTRANSFERASE"/>
    <property type="match status" value="1"/>
</dbReference>
<dbReference type="GO" id="GO:0019843">
    <property type="term" value="F:rRNA binding"/>
    <property type="evidence" value="ECO:0007669"/>
    <property type="project" value="TreeGrafter"/>
</dbReference>
<comment type="function">
    <text evidence="7">Dual-specificity methyltransferase that catalyzes the formation of 5-methyluridine at position 54 (m5U54) in all tRNAs, and that of position 341 (m5U341) in tmRNA (transfer-mRNA).</text>
</comment>
<proteinExistence type="inferred from homology"/>
<evidence type="ECO:0000313" key="9">
    <source>
        <dbReference type="Proteomes" id="UP000063991"/>
    </source>
</evidence>
<evidence type="ECO:0000256" key="5">
    <source>
        <dbReference type="ARBA" id="ARBA00051255"/>
    </source>
</evidence>
<dbReference type="InterPro" id="IPR011869">
    <property type="entry name" value="TrmA_MeTrfase"/>
</dbReference>
<comment type="catalytic activity">
    <reaction evidence="6 7">
        <text>uridine(54) in tRNA + S-adenosyl-L-methionine = 5-methyluridine(54) in tRNA + S-adenosyl-L-homocysteine + H(+)</text>
        <dbReference type="Rhea" id="RHEA:42712"/>
        <dbReference type="Rhea" id="RHEA-COMP:10167"/>
        <dbReference type="Rhea" id="RHEA-COMP:10193"/>
        <dbReference type="ChEBI" id="CHEBI:15378"/>
        <dbReference type="ChEBI" id="CHEBI:57856"/>
        <dbReference type="ChEBI" id="CHEBI:59789"/>
        <dbReference type="ChEBI" id="CHEBI:65315"/>
        <dbReference type="ChEBI" id="CHEBI:74447"/>
        <dbReference type="EC" id="2.1.1.35"/>
    </reaction>
</comment>
<organism evidence="8 9">
    <name type="scientific">Alteromonas macleodii</name>
    <name type="common">Pseudoalteromonas macleodii</name>
    <dbReference type="NCBI Taxonomy" id="28108"/>
    <lineage>
        <taxon>Bacteria</taxon>
        <taxon>Pseudomonadati</taxon>
        <taxon>Pseudomonadota</taxon>
        <taxon>Gammaproteobacteria</taxon>
        <taxon>Alteromonadales</taxon>
        <taxon>Alteromonadaceae</taxon>
        <taxon>Alteromonas/Salinimonas group</taxon>
        <taxon>Alteromonas</taxon>
    </lineage>
</organism>
<dbReference type="EC" id="2.1.1.35" evidence="7"/>
<dbReference type="Gene3D" id="2.40.50.1070">
    <property type="match status" value="1"/>
</dbReference>
<dbReference type="GO" id="GO:0005829">
    <property type="term" value="C:cytosol"/>
    <property type="evidence" value="ECO:0007669"/>
    <property type="project" value="TreeGrafter"/>
</dbReference>
<evidence type="ECO:0000256" key="1">
    <source>
        <dbReference type="ARBA" id="ARBA00022603"/>
    </source>
</evidence>
<dbReference type="CDD" id="cd02440">
    <property type="entry name" value="AdoMet_MTases"/>
    <property type="match status" value="1"/>
</dbReference>
<dbReference type="GO" id="GO:0030488">
    <property type="term" value="P:tRNA methylation"/>
    <property type="evidence" value="ECO:0007669"/>
    <property type="project" value="UniProtKB-UniRule"/>
</dbReference>
<dbReference type="FunFam" id="3.40.50.150:FF:000012">
    <property type="entry name" value="tRNA/tmRNA (uracil-C(5))-methyltransferase"/>
    <property type="match status" value="1"/>
</dbReference>
<dbReference type="Pfam" id="PF05958">
    <property type="entry name" value="tRNA_U5-meth_tr"/>
    <property type="match status" value="1"/>
</dbReference>
<dbReference type="FunFam" id="2.40.50.1070:FF:000001">
    <property type="entry name" value="tRNA/tmRNA (uracil-C(5))-methyltransferase"/>
    <property type="match status" value="1"/>
</dbReference>
<comment type="similarity">
    <text evidence="7">Belongs to the class I-like SAM-binding methyltransferase superfamily. RNA M5U methyltransferase family. TrmA subfamily.</text>
</comment>
<evidence type="ECO:0000256" key="7">
    <source>
        <dbReference type="HAMAP-Rule" id="MF_01011"/>
    </source>
</evidence>
<dbReference type="PROSITE" id="PS51687">
    <property type="entry name" value="SAM_MT_RNA_M5U"/>
    <property type="match status" value="1"/>
</dbReference>
<dbReference type="PANTHER" id="PTHR47790:SF2">
    <property type="entry name" value="TRNA_TMRNA (URACIL-C(5))-METHYLTRANSFERASE"/>
    <property type="match status" value="1"/>
</dbReference>
<evidence type="ECO:0000256" key="2">
    <source>
        <dbReference type="ARBA" id="ARBA00022679"/>
    </source>
</evidence>
<dbReference type="EMBL" id="CP014323">
    <property type="protein sequence ID" value="AMJ99648.1"/>
    <property type="molecule type" value="Genomic_DNA"/>
</dbReference>
<evidence type="ECO:0000256" key="4">
    <source>
        <dbReference type="ARBA" id="ARBA00022694"/>
    </source>
</evidence>
<keyword evidence="4 7" id="KW-0819">tRNA processing</keyword>
<dbReference type="SUPFAM" id="SSF53335">
    <property type="entry name" value="S-adenosyl-L-methionine-dependent methyltransferases"/>
    <property type="match status" value="1"/>
</dbReference>
<evidence type="ECO:0000256" key="3">
    <source>
        <dbReference type="ARBA" id="ARBA00022691"/>
    </source>
</evidence>
<dbReference type="GO" id="GO:0030697">
    <property type="term" value="F:tRNA (uracil(54)-C5)-methyltransferase activity, S-adenosyl methionine-dependent"/>
    <property type="evidence" value="ECO:0007669"/>
    <property type="project" value="UniProtKB-UniRule"/>
</dbReference>
<feature type="binding site" evidence="7">
    <location>
        <position position="220"/>
    </location>
    <ligand>
        <name>S-adenosyl-L-methionine</name>
        <dbReference type="ChEBI" id="CHEBI:59789"/>
    </ligand>
</feature>
<sequence length="369" mass="42313">MENFMTATEQQRYQAQLDEKVERLTALLSPFNAPDLTVFPSQPTHYRMRAEFRVWHEGDDLFHIMFNQETKEKYRVDSFPPACKAINDAMALLLEEVRPNEVLRKKLFQIDYLSALSGELVISLLYHRQLDEKWQEAAKELKAKLEAHFPKVNIIGRARKQKLIIDNDFVIERLPVNGKEFIFKHIENSFTQPNAEVNCSMIEWALDCVKPLSGDLLEMYCGAGNFSLPLALHFDNVVGTEIAKPSVQAAQFNIEQNQLNNVKIVRLAAEEFTQAMKGERTFSRLEGIDLSTYNFTTVLVDPPRAGLDEDSLRMIQDYDNIVYISCNPETLAQNLELLSETHDVAQSALFDQFPFTHHIEAGVLLTRKS</sequence>
<feature type="active site" description="Nucleophile" evidence="7">
    <location>
        <position position="326"/>
    </location>
</feature>
<dbReference type="HAMAP" id="MF_01011">
    <property type="entry name" value="RNA_methyltr_TrmA"/>
    <property type="match status" value="1"/>
</dbReference>
<keyword evidence="3 7" id="KW-0949">S-adenosyl-L-methionine</keyword>
<reference evidence="8 9" key="1">
    <citation type="submission" date="2015-12" db="EMBL/GenBank/DDBJ databases">
        <authorList>
            <person name="Shamseldin A."/>
            <person name="Moawad H."/>
            <person name="Abd El-Rahim W.M."/>
            <person name="Sadowsky M.J."/>
        </authorList>
    </citation>
    <scope>NUCLEOTIDE SEQUENCE [LARGE SCALE GENOMIC DNA]</scope>
    <source>
        <strain evidence="8 9">D7</strain>
    </source>
</reference>
<dbReference type="Gene3D" id="3.40.50.150">
    <property type="entry name" value="Vaccinia Virus protein VP39"/>
    <property type="match status" value="1"/>
</dbReference>
<keyword evidence="2 7" id="KW-0808">Transferase</keyword>